<feature type="transmembrane region" description="Helical" evidence="1">
    <location>
        <begin position="20"/>
        <end position="42"/>
    </location>
</feature>
<gene>
    <name evidence="2" type="ORF">ELI19_30515</name>
</gene>
<evidence type="ECO:0000256" key="1">
    <source>
        <dbReference type="SAM" id="Phobius"/>
    </source>
</evidence>
<dbReference type="EMBL" id="SIPS01000003">
    <property type="protein sequence ID" value="TAW19535.1"/>
    <property type="molecule type" value="Genomic_DNA"/>
</dbReference>
<keyword evidence="1" id="KW-0812">Transmembrane</keyword>
<keyword evidence="1" id="KW-1133">Transmembrane helix</keyword>
<evidence type="ECO:0000313" key="2">
    <source>
        <dbReference type="EMBL" id="TAW19535.1"/>
    </source>
</evidence>
<keyword evidence="2" id="KW-0614">Plasmid</keyword>
<keyword evidence="1" id="KW-0472">Membrane</keyword>
<evidence type="ECO:0008006" key="4">
    <source>
        <dbReference type="Google" id="ProtNLM"/>
    </source>
</evidence>
<dbReference type="Proteomes" id="UP000292036">
    <property type="component" value="Unassembled WGS sequence"/>
</dbReference>
<accession>A0ABD7PHW7</accession>
<name>A0ABD7PHW7_RHILE</name>
<organism evidence="2 3">
    <name type="scientific">Rhizobium leguminosarum</name>
    <dbReference type="NCBI Taxonomy" id="384"/>
    <lineage>
        <taxon>Bacteria</taxon>
        <taxon>Pseudomonadati</taxon>
        <taxon>Pseudomonadota</taxon>
        <taxon>Alphaproteobacteria</taxon>
        <taxon>Hyphomicrobiales</taxon>
        <taxon>Rhizobiaceae</taxon>
        <taxon>Rhizobium/Agrobacterium group</taxon>
        <taxon>Rhizobium</taxon>
    </lineage>
</organism>
<reference evidence="2 3" key="1">
    <citation type="submission" date="2019-02" db="EMBL/GenBank/DDBJ databases">
        <title>The genomic architecture of introgression among sibling species of bacteria.</title>
        <authorList>
            <person name="Cavassim M.I.A."/>
            <person name="Moeskjaer S."/>
            <person name="Moslemi C."/>
            <person name="Fields B."/>
            <person name="Bachmann A."/>
            <person name="Vilhjalmsson B."/>
            <person name="Schierup M.H."/>
            <person name="Young J.P.W."/>
            <person name="Andersen S.U."/>
        </authorList>
    </citation>
    <scope>NUCLEOTIDE SEQUENCE [LARGE SCALE GENOMIC DNA]</scope>
    <source>
        <strain evidence="2 3">SM151B</strain>
        <plasmid evidence="2">pSM151B_Rh02</plasmid>
    </source>
</reference>
<protein>
    <recommendedName>
        <fullName evidence="4">Integral membrane protein</fullName>
    </recommendedName>
</protein>
<dbReference type="AlphaFoldDB" id="A0ABD7PHW7"/>
<geneLocation type="plasmid" evidence="2">
    <name>pSM151B_Rh02</name>
</geneLocation>
<sequence>MYTHLYARGVLGMVGQPLVVKLISFTCFGAFAVSFAVAYWVIIRVLCKTGCLLDKPEDQGLSWRERQARKRSRFERYYVAEEFRSLRKAAAIAQTGCALSFGSLLLLGFLFGERASH</sequence>
<dbReference type="RefSeq" id="WP_130680121.1">
    <property type="nucleotide sequence ID" value="NZ_JACDJD010000004.1"/>
</dbReference>
<evidence type="ECO:0000313" key="3">
    <source>
        <dbReference type="Proteomes" id="UP000292036"/>
    </source>
</evidence>
<feature type="transmembrane region" description="Helical" evidence="1">
    <location>
        <begin position="91"/>
        <end position="111"/>
    </location>
</feature>
<proteinExistence type="predicted"/>
<comment type="caution">
    <text evidence="2">The sequence shown here is derived from an EMBL/GenBank/DDBJ whole genome shotgun (WGS) entry which is preliminary data.</text>
</comment>